<dbReference type="Gene3D" id="3.90.930.12">
    <property type="entry name" value="Ribosomal protein L6, alpha-beta domain"/>
    <property type="match status" value="2"/>
</dbReference>
<dbReference type="PIRSF" id="PIRSF002162">
    <property type="entry name" value="Ribosomal_L6"/>
    <property type="match status" value="1"/>
</dbReference>
<reference evidence="5" key="1">
    <citation type="submission" date="2018-05" db="EMBL/GenBank/DDBJ databases">
        <authorList>
            <person name="Lanie J.A."/>
            <person name="Ng W.-L."/>
            <person name="Kazmierczak K.M."/>
            <person name="Andrzejewski T.M."/>
            <person name="Davidsen T.M."/>
            <person name="Wayne K.J."/>
            <person name="Tettelin H."/>
            <person name="Glass J.I."/>
            <person name="Rusch D."/>
            <person name="Podicherti R."/>
            <person name="Tsui H.-C.T."/>
            <person name="Winkler M.E."/>
        </authorList>
    </citation>
    <scope>NUCLEOTIDE SEQUENCE</scope>
</reference>
<keyword evidence="3" id="KW-0687">Ribonucleoprotein</keyword>
<name>A0A382Z412_9ZZZZ</name>
<accession>A0A382Z412</accession>
<dbReference type="GO" id="GO:0022625">
    <property type="term" value="C:cytosolic large ribosomal subunit"/>
    <property type="evidence" value="ECO:0007669"/>
    <property type="project" value="TreeGrafter"/>
</dbReference>
<comment type="similarity">
    <text evidence="1">Belongs to the universal ribosomal protein uL6 family.</text>
</comment>
<protein>
    <recommendedName>
        <fullName evidence="4">Large ribosomal subunit protein uL6 alpha-beta domain-containing protein</fullName>
    </recommendedName>
</protein>
<dbReference type="GO" id="GO:0019843">
    <property type="term" value="F:rRNA binding"/>
    <property type="evidence" value="ECO:0007669"/>
    <property type="project" value="InterPro"/>
</dbReference>
<sequence length="179" mass="19839">MSKIGKINIVIPDKVKVLLSGNTVNIEGPLGKKSLNIDTDIFDLIINEGKDVSIKPKKITQNIKRLWGMNRSLVNNAITGTSKGYEKILELSGVGFRAALKGKQINLQLGFSHDINFDIPEGIKVTIEKQTVIKISGFDKQQVGMIVSQIKSIRPPEPYKGKGIKEQGQYILRKEGKKK</sequence>
<organism evidence="5">
    <name type="scientific">marine metagenome</name>
    <dbReference type="NCBI Taxonomy" id="408172"/>
    <lineage>
        <taxon>unclassified sequences</taxon>
        <taxon>metagenomes</taxon>
        <taxon>ecological metagenomes</taxon>
    </lineage>
</organism>
<evidence type="ECO:0000256" key="3">
    <source>
        <dbReference type="ARBA" id="ARBA00023274"/>
    </source>
</evidence>
<dbReference type="InterPro" id="IPR036789">
    <property type="entry name" value="Ribosomal_uL6-like_a/b-dom_sf"/>
</dbReference>
<dbReference type="GO" id="GO:0002181">
    <property type="term" value="P:cytoplasmic translation"/>
    <property type="evidence" value="ECO:0007669"/>
    <property type="project" value="TreeGrafter"/>
</dbReference>
<dbReference type="PRINTS" id="PR00059">
    <property type="entry name" value="RIBOSOMALL6"/>
</dbReference>
<dbReference type="InterPro" id="IPR000702">
    <property type="entry name" value="Ribosomal_uL6-like"/>
</dbReference>
<dbReference type="EMBL" id="UINC01180549">
    <property type="protein sequence ID" value="SVD89805.1"/>
    <property type="molecule type" value="Genomic_DNA"/>
</dbReference>
<dbReference type="NCBIfam" id="TIGR03654">
    <property type="entry name" value="L6_bact"/>
    <property type="match status" value="1"/>
</dbReference>
<keyword evidence="2" id="KW-0689">Ribosomal protein</keyword>
<dbReference type="GO" id="GO:0003735">
    <property type="term" value="F:structural constituent of ribosome"/>
    <property type="evidence" value="ECO:0007669"/>
    <property type="project" value="InterPro"/>
</dbReference>
<dbReference type="InterPro" id="IPR002358">
    <property type="entry name" value="Ribosomal_uL6_CS"/>
</dbReference>
<feature type="domain" description="Large ribosomal subunit protein uL6 alpha-beta" evidence="4">
    <location>
        <begin position="93"/>
        <end position="166"/>
    </location>
</feature>
<dbReference type="PANTHER" id="PTHR11655:SF14">
    <property type="entry name" value="LARGE RIBOSOMAL SUBUNIT PROTEIN UL6M"/>
    <property type="match status" value="1"/>
</dbReference>
<dbReference type="InterPro" id="IPR020040">
    <property type="entry name" value="Ribosomal_uL6_a/b-dom"/>
</dbReference>
<dbReference type="FunFam" id="3.90.930.12:FF:000001">
    <property type="entry name" value="50S ribosomal protein L6"/>
    <property type="match status" value="1"/>
</dbReference>
<proteinExistence type="inferred from homology"/>
<evidence type="ECO:0000256" key="2">
    <source>
        <dbReference type="ARBA" id="ARBA00022980"/>
    </source>
</evidence>
<dbReference type="InterPro" id="IPR019906">
    <property type="entry name" value="Ribosomal_uL6_bac-type"/>
</dbReference>
<dbReference type="AlphaFoldDB" id="A0A382Z412"/>
<evidence type="ECO:0000313" key="5">
    <source>
        <dbReference type="EMBL" id="SVD89805.1"/>
    </source>
</evidence>
<evidence type="ECO:0000256" key="1">
    <source>
        <dbReference type="ARBA" id="ARBA00009356"/>
    </source>
</evidence>
<dbReference type="SUPFAM" id="SSF56053">
    <property type="entry name" value="Ribosomal protein L6"/>
    <property type="match status" value="2"/>
</dbReference>
<gene>
    <name evidence="5" type="ORF">METZ01_LOCUS442659</name>
</gene>
<dbReference type="PANTHER" id="PTHR11655">
    <property type="entry name" value="60S/50S RIBOSOMAL PROTEIN L6/L9"/>
    <property type="match status" value="1"/>
</dbReference>
<evidence type="ECO:0000259" key="4">
    <source>
        <dbReference type="Pfam" id="PF00347"/>
    </source>
</evidence>
<dbReference type="Pfam" id="PF00347">
    <property type="entry name" value="Ribosomal_L6"/>
    <property type="match status" value="1"/>
</dbReference>
<dbReference type="PROSITE" id="PS00525">
    <property type="entry name" value="RIBOSOMAL_L6_1"/>
    <property type="match status" value="1"/>
</dbReference>